<keyword evidence="1" id="KW-1133">Transmembrane helix</keyword>
<dbReference type="InterPro" id="IPR012902">
    <property type="entry name" value="N_methyl_site"/>
</dbReference>
<dbReference type="Proteomes" id="UP000178873">
    <property type="component" value="Unassembled WGS sequence"/>
</dbReference>
<comment type="caution">
    <text evidence="2">The sequence shown here is derived from an EMBL/GenBank/DDBJ whole genome shotgun (WGS) entry which is preliminary data.</text>
</comment>
<protein>
    <recommendedName>
        <fullName evidence="4">Prepilin-type N-terminal cleavage/methylation domain-containing protein</fullName>
    </recommendedName>
</protein>
<evidence type="ECO:0008006" key="4">
    <source>
        <dbReference type="Google" id="ProtNLM"/>
    </source>
</evidence>
<evidence type="ECO:0000256" key="1">
    <source>
        <dbReference type="SAM" id="Phobius"/>
    </source>
</evidence>
<name>A0A1G2M302_9BACT</name>
<evidence type="ECO:0000313" key="3">
    <source>
        <dbReference type="Proteomes" id="UP000178873"/>
    </source>
</evidence>
<dbReference type="Pfam" id="PF07963">
    <property type="entry name" value="N_methyl"/>
    <property type="match status" value="1"/>
</dbReference>
<keyword evidence="1" id="KW-0812">Transmembrane</keyword>
<evidence type="ECO:0000313" key="2">
    <source>
        <dbReference type="EMBL" id="OHA18237.1"/>
    </source>
</evidence>
<sequence length="189" mass="20730">MRKCLQRKIYWQRKGEQGFTLVETLLAIAILSMAVLGPLGIASSGISAATIGKDRLIAVALGQDVFEYVRGVRDANRLLNVDGNPSNDVPWLSGISLCTAPLGCKVDTTAASNNIVKINSNTSEGLLKFDKNVTKLYGYNGSWGDSAFTRWFTVEELVANREARIIVTVTWRTLFSTKNVIVSGNLMNW</sequence>
<proteinExistence type="predicted"/>
<dbReference type="AlphaFoldDB" id="A0A1G2M302"/>
<keyword evidence="1" id="KW-0472">Membrane</keyword>
<dbReference type="STRING" id="1802301.A2664_02085"/>
<accession>A0A1G2M302</accession>
<gene>
    <name evidence="2" type="ORF">A2664_02085</name>
</gene>
<feature type="transmembrane region" description="Helical" evidence="1">
    <location>
        <begin position="21"/>
        <end position="41"/>
    </location>
</feature>
<dbReference type="NCBIfam" id="TIGR02532">
    <property type="entry name" value="IV_pilin_GFxxxE"/>
    <property type="match status" value="1"/>
</dbReference>
<organism evidence="2 3">
    <name type="scientific">Candidatus Taylorbacteria bacterium RIFCSPHIGHO2_01_FULL_46_22b</name>
    <dbReference type="NCBI Taxonomy" id="1802301"/>
    <lineage>
        <taxon>Bacteria</taxon>
        <taxon>Candidatus Tayloriibacteriota</taxon>
    </lineage>
</organism>
<dbReference type="EMBL" id="MHRF01000007">
    <property type="protein sequence ID" value="OHA18237.1"/>
    <property type="molecule type" value="Genomic_DNA"/>
</dbReference>
<reference evidence="2 3" key="1">
    <citation type="journal article" date="2016" name="Nat. Commun.">
        <title>Thousands of microbial genomes shed light on interconnected biogeochemical processes in an aquifer system.</title>
        <authorList>
            <person name="Anantharaman K."/>
            <person name="Brown C.T."/>
            <person name="Hug L.A."/>
            <person name="Sharon I."/>
            <person name="Castelle C.J."/>
            <person name="Probst A.J."/>
            <person name="Thomas B.C."/>
            <person name="Singh A."/>
            <person name="Wilkins M.J."/>
            <person name="Karaoz U."/>
            <person name="Brodie E.L."/>
            <person name="Williams K.H."/>
            <person name="Hubbard S.S."/>
            <person name="Banfield J.F."/>
        </authorList>
    </citation>
    <scope>NUCLEOTIDE SEQUENCE [LARGE SCALE GENOMIC DNA]</scope>
</reference>